<dbReference type="STRING" id="626522.GCWU000325_01139"/>
<dbReference type="GO" id="GO:0006396">
    <property type="term" value="P:RNA processing"/>
    <property type="evidence" value="ECO:0007669"/>
    <property type="project" value="UniProtKB-ARBA"/>
</dbReference>
<comment type="caution">
    <text evidence="4">The sequence shown here is derived from an EMBL/GenBank/DDBJ whole genome shotgun (WGS) entry which is preliminary data.</text>
</comment>
<gene>
    <name evidence="4" type="ORF">GCWU000325_01139</name>
</gene>
<dbReference type="AlphaFoldDB" id="C9LG01"/>
<keyword evidence="5" id="KW-1185">Reference proteome</keyword>
<dbReference type="GO" id="GO:0009982">
    <property type="term" value="F:pseudouridine synthase activity"/>
    <property type="evidence" value="ECO:0007669"/>
    <property type="project" value="InterPro"/>
</dbReference>
<dbReference type="EC" id="5.4.99.-" evidence="4"/>
<dbReference type="InterPro" id="IPR050188">
    <property type="entry name" value="RluA_PseudoU_synthase"/>
</dbReference>
<dbReference type="InterPro" id="IPR020103">
    <property type="entry name" value="PsdUridine_synth_cat_dom_sf"/>
</dbReference>
<evidence type="ECO:0000259" key="3">
    <source>
        <dbReference type="Pfam" id="PF00849"/>
    </source>
</evidence>
<protein>
    <submittedName>
        <fullName evidence="4">Pseudouridine synthase, RluA family</fullName>
        <ecNumber evidence="4">5.4.99.-</ecNumber>
    </submittedName>
</protein>
<dbReference type="Gene3D" id="3.30.2350.10">
    <property type="entry name" value="Pseudouridine synthase"/>
    <property type="match status" value="1"/>
</dbReference>
<dbReference type="HOGENOM" id="CLU_016902_11_2_10"/>
<dbReference type="PANTHER" id="PTHR21600">
    <property type="entry name" value="MITOCHONDRIAL RNA PSEUDOURIDINE SYNTHASE"/>
    <property type="match status" value="1"/>
</dbReference>
<dbReference type="CDD" id="cd02869">
    <property type="entry name" value="PseudoU_synth_RluA_like"/>
    <property type="match status" value="1"/>
</dbReference>
<dbReference type="eggNOG" id="COG0564">
    <property type="taxonomic scope" value="Bacteria"/>
</dbReference>
<evidence type="ECO:0000256" key="1">
    <source>
        <dbReference type="ARBA" id="ARBA00010876"/>
    </source>
</evidence>
<name>C9LG01_9BACT</name>
<dbReference type="SUPFAM" id="SSF55120">
    <property type="entry name" value="Pseudouridine synthase"/>
    <property type="match status" value="1"/>
</dbReference>
<evidence type="ECO:0000256" key="2">
    <source>
        <dbReference type="ARBA" id="ARBA00023235"/>
    </source>
</evidence>
<dbReference type="Pfam" id="PF00849">
    <property type="entry name" value="PseudoU_synth_2"/>
    <property type="match status" value="1"/>
</dbReference>
<dbReference type="PANTHER" id="PTHR21600:SF83">
    <property type="entry name" value="PSEUDOURIDYLATE SYNTHASE RPUSD4, MITOCHONDRIAL"/>
    <property type="match status" value="1"/>
</dbReference>
<keyword evidence="2 4" id="KW-0413">Isomerase</keyword>
<dbReference type="GO" id="GO:0001522">
    <property type="term" value="P:pseudouridine synthesis"/>
    <property type="evidence" value="ECO:0007669"/>
    <property type="project" value="InterPro"/>
</dbReference>
<sequence length="245" mass="27858">MERAFFMEILYEDNHIIIVNKQAGEIIQGDKTGDRTVADEIKAYLKEKYNKPGAVFLGIPHRLDRPVSGVSIFARTSKALARLNEMFRKGEIEKTYQAIVIHEPQIASGTLVHWLTRNEKQNKAYAHKAPQKNAKKAILDYKVEAKSDRYWLINVQLQTGRHHQIRCQLAAIGCPIKGDLKYGAPRSNADGSICLHARSIRFEHPVSHKIIFAEAPYPSFPLWNVFQKLCNESEQSSTTFKAKDA</sequence>
<reference evidence="4" key="1">
    <citation type="submission" date="2009-09" db="EMBL/GenBank/DDBJ databases">
        <authorList>
            <person name="Weinstock G."/>
            <person name="Sodergren E."/>
            <person name="Clifton S."/>
            <person name="Fulton L."/>
            <person name="Fulton B."/>
            <person name="Courtney L."/>
            <person name="Fronick C."/>
            <person name="Harrison M."/>
            <person name="Strong C."/>
            <person name="Farmer C."/>
            <person name="Delahaunty K."/>
            <person name="Markovic C."/>
            <person name="Hall O."/>
            <person name="Minx P."/>
            <person name="Tomlinson C."/>
            <person name="Mitreva M."/>
            <person name="Nelson J."/>
            <person name="Hou S."/>
            <person name="Wollam A."/>
            <person name="Pepin K.H."/>
            <person name="Johnson M."/>
            <person name="Bhonagiri V."/>
            <person name="Nash W.E."/>
            <person name="Warren W."/>
            <person name="Chinwalla A."/>
            <person name="Mardis E.R."/>
            <person name="Wilson R.K."/>
        </authorList>
    </citation>
    <scope>NUCLEOTIDE SEQUENCE [LARGE SCALE GENOMIC DNA]</scope>
    <source>
        <strain evidence="4">ATCC 51259</strain>
    </source>
</reference>
<feature type="domain" description="Pseudouridine synthase RsuA/RluA-like" evidence="3">
    <location>
        <begin position="15"/>
        <end position="171"/>
    </location>
</feature>
<comment type="similarity">
    <text evidence="1">Belongs to the pseudouridine synthase RluA family.</text>
</comment>
<accession>C9LG01</accession>
<dbReference type="EMBL" id="ACIJ02000018">
    <property type="protein sequence ID" value="EEX71609.1"/>
    <property type="molecule type" value="Genomic_DNA"/>
</dbReference>
<proteinExistence type="inferred from homology"/>
<dbReference type="GO" id="GO:0140098">
    <property type="term" value="F:catalytic activity, acting on RNA"/>
    <property type="evidence" value="ECO:0007669"/>
    <property type="project" value="UniProtKB-ARBA"/>
</dbReference>
<dbReference type="InterPro" id="IPR006145">
    <property type="entry name" value="PsdUridine_synth_RsuA/RluA"/>
</dbReference>
<dbReference type="GO" id="GO:0003723">
    <property type="term" value="F:RNA binding"/>
    <property type="evidence" value="ECO:0007669"/>
    <property type="project" value="InterPro"/>
</dbReference>
<evidence type="ECO:0000313" key="5">
    <source>
        <dbReference type="Proteomes" id="UP000003460"/>
    </source>
</evidence>
<dbReference type="Proteomes" id="UP000003460">
    <property type="component" value="Unassembled WGS sequence"/>
</dbReference>
<evidence type="ECO:0000313" key="4">
    <source>
        <dbReference type="EMBL" id="EEX71609.1"/>
    </source>
</evidence>
<organism evidence="4 5">
    <name type="scientific">Alloprevotella tannerae ATCC 51259</name>
    <dbReference type="NCBI Taxonomy" id="626522"/>
    <lineage>
        <taxon>Bacteria</taxon>
        <taxon>Pseudomonadati</taxon>
        <taxon>Bacteroidota</taxon>
        <taxon>Bacteroidia</taxon>
        <taxon>Bacteroidales</taxon>
        <taxon>Prevotellaceae</taxon>
        <taxon>Alloprevotella</taxon>
    </lineage>
</organism>